<reference evidence="1 2" key="1">
    <citation type="submission" date="2021-08" db="EMBL/GenBank/DDBJ databases">
        <title>Streptomyces sp. PTM05 isolated from lichen.</title>
        <authorList>
            <person name="Somphong A."/>
            <person name="Phongsopitanun W."/>
            <person name="Tanasupawat S."/>
        </authorList>
    </citation>
    <scope>NUCLEOTIDE SEQUENCE [LARGE SCALE GENOMIC DNA]</scope>
    <source>
        <strain evidence="1 2">Ptm05</strain>
    </source>
</reference>
<accession>A0ABS7R0H0</accession>
<proteinExistence type="predicted"/>
<comment type="caution">
    <text evidence="1">The sequence shown here is derived from an EMBL/GenBank/DDBJ whole genome shotgun (WGS) entry which is preliminary data.</text>
</comment>
<evidence type="ECO:0000313" key="1">
    <source>
        <dbReference type="EMBL" id="MBY8888955.1"/>
    </source>
</evidence>
<protein>
    <submittedName>
        <fullName evidence="1">Uncharacterized protein</fullName>
    </submittedName>
</protein>
<keyword evidence="2" id="KW-1185">Reference proteome</keyword>
<sequence>MVDDQDPVVLAEVVGDVFLQVIALRRIADDSEEDAVRQARGEFSWEEIGRALGVTKQSAHERLRHLDQQP</sequence>
<dbReference type="EMBL" id="JAINVZ010000032">
    <property type="protein sequence ID" value="MBY8888955.1"/>
    <property type="molecule type" value="Genomic_DNA"/>
</dbReference>
<gene>
    <name evidence="1" type="ORF">K7472_29520</name>
</gene>
<evidence type="ECO:0000313" key="2">
    <source>
        <dbReference type="Proteomes" id="UP001198565"/>
    </source>
</evidence>
<name>A0ABS7R0H0_9ACTN</name>
<organism evidence="1 2">
    <name type="scientific">Streptantibioticus parmotrematis</name>
    <dbReference type="NCBI Taxonomy" id="2873249"/>
    <lineage>
        <taxon>Bacteria</taxon>
        <taxon>Bacillati</taxon>
        <taxon>Actinomycetota</taxon>
        <taxon>Actinomycetes</taxon>
        <taxon>Kitasatosporales</taxon>
        <taxon>Streptomycetaceae</taxon>
        <taxon>Streptantibioticus</taxon>
    </lineage>
</organism>
<dbReference type="Proteomes" id="UP001198565">
    <property type="component" value="Unassembled WGS sequence"/>
</dbReference>